<gene>
    <name evidence="1" type="ORF">DFH08DRAFT_818636</name>
</gene>
<dbReference type="Gene3D" id="2.60.120.330">
    <property type="entry name" value="B-lactam Antibiotic, Isopenicillin N Synthase, Chain"/>
    <property type="match status" value="1"/>
</dbReference>
<dbReference type="Proteomes" id="UP001218218">
    <property type="component" value="Unassembled WGS sequence"/>
</dbReference>
<dbReference type="InterPro" id="IPR027443">
    <property type="entry name" value="IPNS-like_sf"/>
</dbReference>
<evidence type="ECO:0000313" key="1">
    <source>
        <dbReference type="EMBL" id="KAJ7321269.1"/>
    </source>
</evidence>
<dbReference type="EMBL" id="JARIHO010000051">
    <property type="protein sequence ID" value="KAJ7321269.1"/>
    <property type="molecule type" value="Genomic_DNA"/>
</dbReference>
<dbReference type="AlphaFoldDB" id="A0AAD6ZFN9"/>
<organism evidence="1 2">
    <name type="scientific">Mycena albidolilacea</name>
    <dbReference type="NCBI Taxonomy" id="1033008"/>
    <lineage>
        <taxon>Eukaryota</taxon>
        <taxon>Fungi</taxon>
        <taxon>Dikarya</taxon>
        <taxon>Basidiomycota</taxon>
        <taxon>Agaricomycotina</taxon>
        <taxon>Agaricomycetes</taxon>
        <taxon>Agaricomycetidae</taxon>
        <taxon>Agaricales</taxon>
        <taxon>Marasmiineae</taxon>
        <taxon>Mycenaceae</taxon>
        <taxon>Mycena</taxon>
    </lineage>
</organism>
<protein>
    <submittedName>
        <fullName evidence="1">Uncharacterized protein</fullName>
    </submittedName>
</protein>
<evidence type="ECO:0000313" key="2">
    <source>
        <dbReference type="Proteomes" id="UP001218218"/>
    </source>
</evidence>
<name>A0AAD6ZFN9_9AGAR</name>
<accession>A0AAD6ZFN9</accession>
<dbReference type="SUPFAM" id="SSF51197">
    <property type="entry name" value="Clavaminate synthase-like"/>
    <property type="match status" value="1"/>
</dbReference>
<reference evidence="1" key="1">
    <citation type="submission" date="2023-03" db="EMBL/GenBank/DDBJ databases">
        <title>Massive genome expansion in bonnet fungi (Mycena s.s.) driven by repeated elements and novel gene families across ecological guilds.</title>
        <authorList>
            <consortium name="Lawrence Berkeley National Laboratory"/>
            <person name="Harder C.B."/>
            <person name="Miyauchi S."/>
            <person name="Viragh M."/>
            <person name="Kuo A."/>
            <person name="Thoen E."/>
            <person name="Andreopoulos B."/>
            <person name="Lu D."/>
            <person name="Skrede I."/>
            <person name="Drula E."/>
            <person name="Henrissat B."/>
            <person name="Morin E."/>
            <person name="Kohler A."/>
            <person name="Barry K."/>
            <person name="LaButti K."/>
            <person name="Morin E."/>
            <person name="Salamov A."/>
            <person name="Lipzen A."/>
            <person name="Mereny Z."/>
            <person name="Hegedus B."/>
            <person name="Baldrian P."/>
            <person name="Stursova M."/>
            <person name="Weitz H."/>
            <person name="Taylor A."/>
            <person name="Grigoriev I.V."/>
            <person name="Nagy L.G."/>
            <person name="Martin F."/>
            <person name="Kauserud H."/>
        </authorList>
    </citation>
    <scope>NUCLEOTIDE SEQUENCE</scope>
    <source>
        <strain evidence="1">CBHHK002</strain>
    </source>
</reference>
<keyword evidence="2" id="KW-1185">Reference proteome</keyword>
<sequence length="260" mass="29430">MKASVWLGGQHTCTLMASIVHLPSSRAPLTAGNVPTQQRFFFDLIPLSPGSLKVHPVTQWDNQPDCTGASSYKCQQCLRHAPAFIRRYPKFNGDFTHNHPAVIMERLAEVEEFARVRDCTLHTEVLDLLFVLLAIVLELPGRLLYEDPPVPGQERGSKRPPSIHELFLVTARDQRPAAELDRWTYKWLNPELRVDLGSFTLLFCQPVAALQIRYPSTNEWKWVKLQDATITMNTCDALQFLTAGYVKSTVELGESPKEFA</sequence>
<comment type="caution">
    <text evidence="1">The sequence shown here is derived from an EMBL/GenBank/DDBJ whole genome shotgun (WGS) entry which is preliminary data.</text>
</comment>
<proteinExistence type="predicted"/>